<evidence type="ECO:0000256" key="1">
    <source>
        <dbReference type="ARBA" id="ARBA00004141"/>
    </source>
</evidence>
<reference evidence="9" key="1">
    <citation type="journal article" date="2023" name="Mol. Phylogenet. Evol.">
        <title>Genome-scale phylogeny and comparative genomics of the fungal order Sordariales.</title>
        <authorList>
            <person name="Hensen N."/>
            <person name="Bonometti L."/>
            <person name="Westerberg I."/>
            <person name="Brannstrom I.O."/>
            <person name="Guillou S."/>
            <person name="Cros-Aarteil S."/>
            <person name="Calhoun S."/>
            <person name="Haridas S."/>
            <person name="Kuo A."/>
            <person name="Mondo S."/>
            <person name="Pangilinan J."/>
            <person name="Riley R."/>
            <person name="LaButti K."/>
            <person name="Andreopoulos B."/>
            <person name="Lipzen A."/>
            <person name="Chen C."/>
            <person name="Yan M."/>
            <person name="Daum C."/>
            <person name="Ng V."/>
            <person name="Clum A."/>
            <person name="Steindorff A."/>
            <person name="Ohm R.A."/>
            <person name="Martin F."/>
            <person name="Silar P."/>
            <person name="Natvig D.O."/>
            <person name="Lalanne C."/>
            <person name="Gautier V."/>
            <person name="Ament-Velasquez S.L."/>
            <person name="Kruys A."/>
            <person name="Hutchinson M.I."/>
            <person name="Powell A.J."/>
            <person name="Barry K."/>
            <person name="Miller A.N."/>
            <person name="Grigoriev I.V."/>
            <person name="Debuchy R."/>
            <person name="Gladieux P."/>
            <person name="Hiltunen Thoren M."/>
            <person name="Johannesson H."/>
        </authorList>
    </citation>
    <scope>NUCLEOTIDE SEQUENCE</scope>
    <source>
        <strain evidence="9">CBS 508.74</strain>
    </source>
</reference>
<comment type="caution">
    <text evidence="9">The sequence shown here is derived from an EMBL/GenBank/DDBJ whole genome shotgun (WGS) entry which is preliminary data.</text>
</comment>
<evidence type="ECO:0000256" key="6">
    <source>
        <dbReference type="SAM" id="MobiDB-lite"/>
    </source>
</evidence>
<feature type="transmembrane region" description="Helical" evidence="7">
    <location>
        <begin position="197"/>
        <end position="217"/>
    </location>
</feature>
<feature type="transmembrane region" description="Helical" evidence="7">
    <location>
        <begin position="106"/>
        <end position="128"/>
    </location>
</feature>
<evidence type="ECO:0000256" key="3">
    <source>
        <dbReference type="ARBA" id="ARBA00022692"/>
    </source>
</evidence>
<dbReference type="InterPro" id="IPR011701">
    <property type="entry name" value="MFS"/>
</dbReference>
<sequence length="512" mass="56494">MADLADKAEKGSRYDETASAEEKPAAAAIEDSGQQQRMTMEPPEFIRGLTPEERHRLETQLKRKVDVRLLPAIIIMYILNYIDRNNIAAARLAGLERDLHLSSVEFQTAVSILFVGYLLMQIPSNLFLNKFGKPAIYLPACMIVWGTISALTAVCTNSAGLLANRFFLGFVEAAYFPGCLYYLSCWYTRKELGFRTAILYSGALISGAFSGLISAGVTWGMDGARGLGAWQWLFIIEGAATVAIAIACFFVLPNFPRTTKWLTEEERILAVWRLQEDVGADDWVNSKEQTFWQGARLAFTDYKTYILIVLLFCIVASGTVTNFFPTVVDTLGYSHTVSLLLTAPPYVLAVIATYLNATHADKTGERYWHITIPMWVAIVAYIIAASTTALAPRYLSMMLMVPAVYSGFVVALAWISNTLPRPPAKRAAALAFINAVSNCSSIYASYMYPTSAGPRYTVAMSVNCVTAFIAVCTATVLRFILVRLNKKLDRGEFVEGAINTLVPGEGGFRFKV</sequence>
<dbReference type="InterPro" id="IPR036259">
    <property type="entry name" value="MFS_trans_sf"/>
</dbReference>
<feature type="transmembrane region" description="Helical" evidence="7">
    <location>
        <begin position="367"/>
        <end position="388"/>
    </location>
</feature>
<gene>
    <name evidence="9" type="ORF">N656DRAFT_813922</name>
</gene>
<organism evidence="9 10">
    <name type="scientific">Canariomyces notabilis</name>
    <dbReference type="NCBI Taxonomy" id="2074819"/>
    <lineage>
        <taxon>Eukaryota</taxon>
        <taxon>Fungi</taxon>
        <taxon>Dikarya</taxon>
        <taxon>Ascomycota</taxon>
        <taxon>Pezizomycotina</taxon>
        <taxon>Sordariomycetes</taxon>
        <taxon>Sordariomycetidae</taxon>
        <taxon>Sordariales</taxon>
        <taxon>Chaetomiaceae</taxon>
        <taxon>Canariomyces</taxon>
    </lineage>
</organism>
<accession>A0AAN6QGX4</accession>
<evidence type="ECO:0000256" key="4">
    <source>
        <dbReference type="ARBA" id="ARBA00022989"/>
    </source>
</evidence>
<dbReference type="GO" id="GO:0016020">
    <property type="term" value="C:membrane"/>
    <property type="evidence" value="ECO:0007669"/>
    <property type="project" value="UniProtKB-SubCell"/>
</dbReference>
<dbReference type="Gene3D" id="1.20.1250.20">
    <property type="entry name" value="MFS general substrate transporter like domains"/>
    <property type="match status" value="2"/>
</dbReference>
<dbReference type="PANTHER" id="PTHR43791">
    <property type="entry name" value="PERMEASE-RELATED"/>
    <property type="match status" value="1"/>
</dbReference>
<dbReference type="PANTHER" id="PTHR43791:SF92">
    <property type="entry name" value="AGL026WP"/>
    <property type="match status" value="1"/>
</dbReference>
<comment type="subcellular location">
    <subcellularLocation>
        <location evidence="1">Membrane</location>
        <topology evidence="1">Multi-pass membrane protein</topology>
    </subcellularLocation>
</comment>
<keyword evidence="2" id="KW-0813">Transport</keyword>
<evidence type="ECO:0000256" key="5">
    <source>
        <dbReference type="ARBA" id="ARBA00023136"/>
    </source>
</evidence>
<feature type="transmembrane region" description="Helical" evidence="7">
    <location>
        <begin position="166"/>
        <end position="185"/>
    </location>
</feature>
<dbReference type="SUPFAM" id="SSF103473">
    <property type="entry name" value="MFS general substrate transporter"/>
    <property type="match status" value="1"/>
</dbReference>
<feature type="transmembrane region" description="Helical" evidence="7">
    <location>
        <begin position="458"/>
        <end position="481"/>
    </location>
</feature>
<protein>
    <submittedName>
        <fullName evidence="9">MFS general substrate transporter</fullName>
    </submittedName>
</protein>
<dbReference type="EMBL" id="MU853356">
    <property type="protein sequence ID" value="KAK4109446.1"/>
    <property type="molecule type" value="Genomic_DNA"/>
</dbReference>
<evidence type="ECO:0000256" key="2">
    <source>
        <dbReference type="ARBA" id="ARBA00022448"/>
    </source>
</evidence>
<dbReference type="PROSITE" id="PS50850">
    <property type="entry name" value="MFS"/>
    <property type="match status" value="1"/>
</dbReference>
<dbReference type="Pfam" id="PF07690">
    <property type="entry name" value="MFS_1"/>
    <property type="match status" value="1"/>
</dbReference>
<dbReference type="GeneID" id="89942508"/>
<feature type="transmembrane region" description="Helical" evidence="7">
    <location>
        <begin position="65"/>
        <end position="82"/>
    </location>
</feature>
<keyword evidence="3 7" id="KW-0812">Transmembrane</keyword>
<dbReference type="RefSeq" id="XP_064667016.1">
    <property type="nucleotide sequence ID" value="XM_064818382.1"/>
</dbReference>
<evidence type="ECO:0000313" key="10">
    <source>
        <dbReference type="Proteomes" id="UP001302812"/>
    </source>
</evidence>
<feature type="transmembrane region" description="Helical" evidence="7">
    <location>
        <begin position="336"/>
        <end position="355"/>
    </location>
</feature>
<keyword evidence="4 7" id="KW-1133">Transmembrane helix</keyword>
<dbReference type="FunFam" id="1.20.1250.20:FF:000013">
    <property type="entry name" value="MFS general substrate transporter"/>
    <property type="match status" value="1"/>
</dbReference>
<feature type="transmembrane region" description="Helical" evidence="7">
    <location>
        <begin position="135"/>
        <end position="154"/>
    </location>
</feature>
<keyword evidence="5 7" id="KW-0472">Membrane</keyword>
<feature type="region of interest" description="Disordered" evidence="6">
    <location>
        <begin position="1"/>
        <end position="43"/>
    </location>
</feature>
<dbReference type="AlphaFoldDB" id="A0AAN6QGX4"/>
<name>A0AAN6QGX4_9PEZI</name>
<dbReference type="GO" id="GO:0022857">
    <property type="term" value="F:transmembrane transporter activity"/>
    <property type="evidence" value="ECO:0007669"/>
    <property type="project" value="InterPro"/>
</dbReference>
<feature type="transmembrane region" description="Helical" evidence="7">
    <location>
        <begin position="305"/>
        <end position="324"/>
    </location>
</feature>
<dbReference type="FunFam" id="1.20.1250.20:FF:000057">
    <property type="entry name" value="MFS general substrate transporter"/>
    <property type="match status" value="1"/>
</dbReference>
<feature type="compositionally biased region" description="Basic and acidic residues" evidence="6">
    <location>
        <begin position="1"/>
        <end position="24"/>
    </location>
</feature>
<evidence type="ECO:0000256" key="7">
    <source>
        <dbReference type="SAM" id="Phobius"/>
    </source>
</evidence>
<feature type="domain" description="Major facilitator superfamily (MFS) profile" evidence="8">
    <location>
        <begin position="69"/>
        <end position="490"/>
    </location>
</feature>
<dbReference type="Proteomes" id="UP001302812">
    <property type="component" value="Unassembled WGS sequence"/>
</dbReference>
<feature type="transmembrane region" description="Helical" evidence="7">
    <location>
        <begin position="394"/>
        <end position="415"/>
    </location>
</feature>
<feature type="transmembrane region" description="Helical" evidence="7">
    <location>
        <begin position="229"/>
        <end position="252"/>
    </location>
</feature>
<evidence type="ECO:0000313" key="9">
    <source>
        <dbReference type="EMBL" id="KAK4109446.1"/>
    </source>
</evidence>
<proteinExistence type="predicted"/>
<dbReference type="InterPro" id="IPR020846">
    <property type="entry name" value="MFS_dom"/>
</dbReference>
<feature type="transmembrane region" description="Helical" evidence="7">
    <location>
        <begin position="427"/>
        <end position="446"/>
    </location>
</feature>
<reference evidence="9" key="2">
    <citation type="submission" date="2023-05" db="EMBL/GenBank/DDBJ databases">
        <authorList>
            <consortium name="Lawrence Berkeley National Laboratory"/>
            <person name="Steindorff A."/>
            <person name="Hensen N."/>
            <person name="Bonometti L."/>
            <person name="Westerberg I."/>
            <person name="Brannstrom I.O."/>
            <person name="Guillou S."/>
            <person name="Cros-Aarteil S."/>
            <person name="Calhoun S."/>
            <person name="Haridas S."/>
            <person name="Kuo A."/>
            <person name="Mondo S."/>
            <person name="Pangilinan J."/>
            <person name="Riley R."/>
            <person name="Labutti K."/>
            <person name="Andreopoulos B."/>
            <person name="Lipzen A."/>
            <person name="Chen C."/>
            <person name="Yanf M."/>
            <person name="Daum C."/>
            <person name="Ng V."/>
            <person name="Clum A."/>
            <person name="Ohm R."/>
            <person name="Martin F."/>
            <person name="Silar P."/>
            <person name="Natvig D."/>
            <person name="Lalanne C."/>
            <person name="Gautier V."/>
            <person name="Ament-Velasquez S.L."/>
            <person name="Kruys A."/>
            <person name="Hutchinson M.I."/>
            <person name="Powell A.J."/>
            <person name="Barry K."/>
            <person name="Miller A.N."/>
            <person name="Grigoriev I.V."/>
            <person name="Debuchy R."/>
            <person name="Gladieux P."/>
            <person name="Thoren M.H."/>
            <person name="Johannesson H."/>
        </authorList>
    </citation>
    <scope>NUCLEOTIDE SEQUENCE</scope>
    <source>
        <strain evidence="9">CBS 508.74</strain>
    </source>
</reference>
<keyword evidence="10" id="KW-1185">Reference proteome</keyword>
<evidence type="ECO:0000259" key="8">
    <source>
        <dbReference type="PROSITE" id="PS50850"/>
    </source>
</evidence>